<dbReference type="OrthoDB" id="2673611at2759"/>
<dbReference type="InParanoid" id="A0A0D0DHB3"/>
<accession>A0A0D0DHB3</accession>
<reference evidence="2 3" key="1">
    <citation type="submission" date="2014-04" db="EMBL/GenBank/DDBJ databases">
        <authorList>
            <consortium name="DOE Joint Genome Institute"/>
            <person name="Kuo A."/>
            <person name="Kohler A."/>
            <person name="Jargeat P."/>
            <person name="Nagy L.G."/>
            <person name="Floudas D."/>
            <person name="Copeland A."/>
            <person name="Barry K.W."/>
            <person name="Cichocki N."/>
            <person name="Veneault-Fourrey C."/>
            <person name="LaButti K."/>
            <person name="Lindquist E.A."/>
            <person name="Lipzen A."/>
            <person name="Lundell T."/>
            <person name="Morin E."/>
            <person name="Murat C."/>
            <person name="Sun H."/>
            <person name="Tunlid A."/>
            <person name="Henrissat B."/>
            <person name="Grigoriev I.V."/>
            <person name="Hibbett D.S."/>
            <person name="Martin F."/>
            <person name="Nordberg H.P."/>
            <person name="Cantor M.N."/>
            <person name="Hua S.X."/>
        </authorList>
    </citation>
    <scope>NUCLEOTIDE SEQUENCE [LARGE SCALE GENOMIC DNA]</scope>
    <source>
        <strain evidence="2 3">Ve08.2h10</strain>
    </source>
</reference>
<dbReference type="AlphaFoldDB" id="A0A0D0DHB3"/>
<feature type="region of interest" description="Disordered" evidence="1">
    <location>
        <begin position="56"/>
        <end position="76"/>
    </location>
</feature>
<dbReference type="Proteomes" id="UP000054538">
    <property type="component" value="Unassembled WGS sequence"/>
</dbReference>
<organism evidence="2 3">
    <name type="scientific">Paxillus rubicundulus Ve08.2h10</name>
    <dbReference type="NCBI Taxonomy" id="930991"/>
    <lineage>
        <taxon>Eukaryota</taxon>
        <taxon>Fungi</taxon>
        <taxon>Dikarya</taxon>
        <taxon>Basidiomycota</taxon>
        <taxon>Agaricomycotina</taxon>
        <taxon>Agaricomycetes</taxon>
        <taxon>Agaricomycetidae</taxon>
        <taxon>Boletales</taxon>
        <taxon>Paxilineae</taxon>
        <taxon>Paxillaceae</taxon>
        <taxon>Paxillus</taxon>
    </lineage>
</organism>
<keyword evidence="3" id="KW-1185">Reference proteome</keyword>
<proteinExistence type="predicted"/>
<evidence type="ECO:0000313" key="3">
    <source>
        <dbReference type="Proteomes" id="UP000054538"/>
    </source>
</evidence>
<dbReference type="EMBL" id="KN827009">
    <property type="protein sequence ID" value="KIK77390.1"/>
    <property type="molecule type" value="Genomic_DNA"/>
</dbReference>
<name>A0A0D0DHB3_9AGAM</name>
<sequence length="188" mass="20660">MGCSVLQTYLAIKDTRSHSVIHKASLWNRLGLSMLKNIYKSTEFIPSSTNYANEAAKPVPTKQSISQPPAGGKSTAGKLAWENTGKGYSLYGPKEPCKKLSKVIKVNPCQPREIDGQFILPSFSHCSTDSTALIIGQWPMAAPKLIVIYCVVPVNSTPPEPTLDLLHISTYTQVCFSTYHQVHFSAYL</sequence>
<dbReference type="HOGENOM" id="CLU_1441482_0_0_1"/>
<evidence type="ECO:0000313" key="2">
    <source>
        <dbReference type="EMBL" id="KIK77390.1"/>
    </source>
</evidence>
<protein>
    <submittedName>
        <fullName evidence="2">Uncharacterized protein</fullName>
    </submittedName>
</protein>
<evidence type="ECO:0000256" key="1">
    <source>
        <dbReference type="SAM" id="MobiDB-lite"/>
    </source>
</evidence>
<gene>
    <name evidence="2" type="ORF">PAXRUDRAFT_167011</name>
</gene>
<reference evidence="3" key="2">
    <citation type="submission" date="2015-01" db="EMBL/GenBank/DDBJ databases">
        <title>Evolutionary Origins and Diversification of the Mycorrhizal Mutualists.</title>
        <authorList>
            <consortium name="DOE Joint Genome Institute"/>
            <consortium name="Mycorrhizal Genomics Consortium"/>
            <person name="Kohler A."/>
            <person name="Kuo A."/>
            <person name="Nagy L.G."/>
            <person name="Floudas D."/>
            <person name="Copeland A."/>
            <person name="Barry K.W."/>
            <person name="Cichocki N."/>
            <person name="Veneault-Fourrey C."/>
            <person name="LaButti K."/>
            <person name="Lindquist E.A."/>
            <person name="Lipzen A."/>
            <person name="Lundell T."/>
            <person name="Morin E."/>
            <person name="Murat C."/>
            <person name="Riley R."/>
            <person name="Ohm R."/>
            <person name="Sun H."/>
            <person name="Tunlid A."/>
            <person name="Henrissat B."/>
            <person name="Grigoriev I.V."/>
            <person name="Hibbett D.S."/>
            <person name="Martin F."/>
        </authorList>
    </citation>
    <scope>NUCLEOTIDE SEQUENCE [LARGE SCALE GENOMIC DNA]</scope>
    <source>
        <strain evidence="3">Ve08.2h10</strain>
    </source>
</reference>